<dbReference type="AlphaFoldDB" id="A0AAW4YQJ7"/>
<evidence type="ECO:0000259" key="1">
    <source>
        <dbReference type="Pfam" id="PF13986"/>
    </source>
</evidence>
<dbReference type="Pfam" id="PF13986">
    <property type="entry name" value="DUF4224"/>
    <property type="match status" value="1"/>
</dbReference>
<comment type="caution">
    <text evidence="2">The sequence shown here is derived from an EMBL/GenBank/DDBJ whole genome shotgun (WGS) entry which is preliminary data.</text>
</comment>
<evidence type="ECO:0000313" key="2">
    <source>
        <dbReference type="EMBL" id="MCE8050261.1"/>
    </source>
</evidence>
<dbReference type="RefSeq" id="WP_234238570.1">
    <property type="nucleotide sequence ID" value="NZ_JABFTS010000001.1"/>
</dbReference>
<reference evidence="2" key="2">
    <citation type="journal article" date="2021" name="Front. Microbiol.">
        <title>Aerobic Denitrification and Heterotrophic Sulfur Oxidation in the Genus Halomonas Revealed by Six Novel Species Characterizations and Genome-Based Analysis.</title>
        <authorList>
            <person name="Wang L."/>
            <person name="Shao Z."/>
        </authorList>
    </citation>
    <scope>NUCLEOTIDE SEQUENCE</scope>
    <source>
        <strain evidence="2">MCCC 1A05776</strain>
    </source>
</reference>
<organism evidence="2 3">
    <name type="scientific">Billgrantia desiderata</name>
    <dbReference type="NCBI Taxonomy" id="52021"/>
    <lineage>
        <taxon>Bacteria</taxon>
        <taxon>Pseudomonadati</taxon>
        <taxon>Pseudomonadota</taxon>
        <taxon>Gammaproteobacteria</taxon>
        <taxon>Oceanospirillales</taxon>
        <taxon>Halomonadaceae</taxon>
        <taxon>Billgrantia</taxon>
    </lineage>
</organism>
<proteinExistence type="predicted"/>
<gene>
    <name evidence="2" type="ORF">HOP61_03005</name>
</gene>
<name>A0AAW4YQJ7_9GAMM</name>
<sequence length="74" mass="8148">MIVLSRTELKELTGATRRQKQIDHLIAMGIPYRINADGWPVVLRSAAVSALGGKDTPSKILPREATIDMSFLDL</sequence>
<feature type="domain" description="DUF4224" evidence="1">
    <location>
        <begin position="4"/>
        <end position="46"/>
    </location>
</feature>
<reference evidence="2" key="1">
    <citation type="submission" date="2020-05" db="EMBL/GenBank/DDBJ databases">
        <authorList>
            <person name="Wang L."/>
            <person name="Shao Z."/>
        </authorList>
    </citation>
    <scope>NUCLEOTIDE SEQUENCE</scope>
    <source>
        <strain evidence="2">MCCC 1A05776</strain>
    </source>
</reference>
<dbReference type="EMBL" id="JABFTS010000001">
    <property type="protein sequence ID" value="MCE8050261.1"/>
    <property type="molecule type" value="Genomic_DNA"/>
</dbReference>
<protein>
    <submittedName>
        <fullName evidence="2">DUF4224 domain-containing protein</fullName>
    </submittedName>
</protein>
<accession>A0AAW4YQJ7</accession>
<dbReference type="InterPro" id="IPR025319">
    <property type="entry name" value="DUF4224"/>
</dbReference>
<evidence type="ECO:0000313" key="3">
    <source>
        <dbReference type="Proteomes" id="UP001320178"/>
    </source>
</evidence>
<dbReference type="Proteomes" id="UP001320178">
    <property type="component" value="Unassembled WGS sequence"/>
</dbReference>